<reference evidence="6" key="2">
    <citation type="submission" date="2025-09" db="UniProtKB">
        <authorList>
            <consortium name="Ensembl"/>
        </authorList>
    </citation>
    <scope>IDENTIFICATION</scope>
</reference>
<evidence type="ECO:0000313" key="7">
    <source>
        <dbReference type="Proteomes" id="UP000264800"/>
    </source>
</evidence>
<dbReference type="Ensembl" id="ENSKMAT00000002313.1">
    <property type="protein sequence ID" value="ENSKMAP00000002263.1"/>
    <property type="gene ID" value="ENSKMAG00000001737.1"/>
</dbReference>
<dbReference type="InterPro" id="IPR016187">
    <property type="entry name" value="CTDL_fold"/>
</dbReference>
<evidence type="ECO:0000256" key="3">
    <source>
        <dbReference type="ARBA" id="ARBA00023157"/>
    </source>
</evidence>
<dbReference type="PROSITE" id="PS50041">
    <property type="entry name" value="C_TYPE_LECTIN_2"/>
    <property type="match status" value="1"/>
</dbReference>
<dbReference type="SMART" id="SM00034">
    <property type="entry name" value="CLECT"/>
    <property type="match status" value="1"/>
</dbReference>
<feature type="signal peptide" evidence="4">
    <location>
        <begin position="1"/>
        <end position="26"/>
    </location>
</feature>
<dbReference type="SUPFAM" id="SSF56436">
    <property type="entry name" value="C-type lectin-like"/>
    <property type="match status" value="1"/>
</dbReference>
<keyword evidence="2" id="KW-0964">Secreted</keyword>
<comment type="subcellular location">
    <subcellularLocation>
        <location evidence="1">Secreted</location>
    </subcellularLocation>
</comment>
<evidence type="ECO:0000256" key="4">
    <source>
        <dbReference type="SAM" id="SignalP"/>
    </source>
</evidence>
<reference evidence="6" key="1">
    <citation type="submission" date="2025-08" db="UniProtKB">
        <authorList>
            <consortium name="Ensembl"/>
        </authorList>
    </citation>
    <scope>IDENTIFICATION</scope>
</reference>
<keyword evidence="4" id="KW-0732">Signal</keyword>
<keyword evidence="7" id="KW-1185">Reference proteome</keyword>
<evidence type="ECO:0000256" key="1">
    <source>
        <dbReference type="ARBA" id="ARBA00004613"/>
    </source>
</evidence>
<dbReference type="PRINTS" id="PR00356">
    <property type="entry name" value="ANTIFREEZEII"/>
</dbReference>
<protein>
    <recommendedName>
        <fullName evidence="5">C-type lectin domain-containing protein</fullName>
    </recommendedName>
</protein>
<evidence type="ECO:0000313" key="6">
    <source>
        <dbReference type="Ensembl" id="ENSKMAP00000002263.1"/>
    </source>
</evidence>
<dbReference type="AlphaFoldDB" id="A0A3Q2ZFA1"/>
<keyword evidence="3" id="KW-1015">Disulfide bond</keyword>
<sequence length="169" mass="19538">IISSHFNMMMFVFFILALAAVSPAAGQDPELQHSNCPMFWSSFNGRCYKYVATQMTWVDAELHCVSQRSNLVSVHSLEEHNFVNFLIKNFDPAQRFTWIGLTDLYKEGAWMWSDGSKVNFQHWDQGQPDNRNKVEHCVHTNMVTNHKWNDHQCSETFPFVCAFLLISAG</sequence>
<dbReference type="GeneTree" id="ENSGT00940000162818"/>
<dbReference type="GO" id="GO:0005576">
    <property type="term" value="C:extracellular region"/>
    <property type="evidence" value="ECO:0007669"/>
    <property type="project" value="UniProtKB-SubCell"/>
</dbReference>
<dbReference type="Pfam" id="PF00059">
    <property type="entry name" value="Lectin_C"/>
    <property type="match status" value="1"/>
</dbReference>
<feature type="domain" description="C-type lectin" evidence="5">
    <location>
        <begin position="43"/>
        <end position="162"/>
    </location>
</feature>
<dbReference type="InterPro" id="IPR018378">
    <property type="entry name" value="C-type_lectin_CS"/>
</dbReference>
<accession>A0A3Q2ZFA1</accession>
<dbReference type="InterPro" id="IPR050111">
    <property type="entry name" value="C-type_lectin/snaclec_domain"/>
</dbReference>
<dbReference type="PROSITE" id="PS00615">
    <property type="entry name" value="C_TYPE_LECTIN_1"/>
    <property type="match status" value="1"/>
</dbReference>
<proteinExistence type="predicted"/>
<dbReference type="Proteomes" id="UP000264800">
    <property type="component" value="Unplaced"/>
</dbReference>
<dbReference type="InterPro" id="IPR001304">
    <property type="entry name" value="C-type_lectin-like"/>
</dbReference>
<dbReference type="PANTHER" id="PTHR22803">
    <property type="entry name" value="MANNOSE, PHOSPHOLIPASE, LECTIN RECEPTOR RELATED"/>
    <property type="match status" value="1"/>
</dbReference>
<feature type="chain" id="PRO_5018685222" description="C-type lectin domain-containing protein" evidence="4">
    <location>
        <begin position="27"/>
        <end position="169"/>
    </location>
</feature>
<evidence type="ECO:0000259" key="5">
    <source>
        <dbReference type="PROSITE" id="PS50041"/>
    </source>
</evidence>
<dbReference type="OMA" id="MTWVDAE"/>
<dbReference type="InterPro" id="IPR002353">
    <property type="entry name" value="AntifreezeII"/>
</dbReference>
<evidence type="ECO:0000256" key="2">
    <source>
        <dbReference type="ARBA" id="ARBA00022525"/>
    </source>
</evidence>
<name>A0A3Q2ZFA1_KRYMA</name>
<organism evidence="6 7">
    <name type="scientific">Kryptolebias marmoratus</name>
    <name type="common">Mangrove killifish</name>
    <name type="synonym">Rivulus marmoratus</name>
    <dbReference type="NCBI Taxonomy" id="37003"/>
    <lineage>
        <taxon>Eukaryota</taxon>
        <taxon>Metazoa</taxon>
        <taxon>Chordata</taxon>
        <taxon>Craniata</taxon>
        <taxon>Vertebrata</taxon>
        <taxon>Euteleostomi</taxon>
        <taxon>Actinopterygii</taxon>
        <taxon>Neopterygii</taxon>
        <taxon>Teleostei</taxon>
        <taxon>Neoteleostei</taxon>
        <taxon>Acanthomorphata</taxon>
        <taxon>Ovalentaria</taxon>
        <taxon>Atherinomorphae</taxon>
        <taxon>Cyprinodontiformes</taxon>
        <taxon>Rivulidae</taxon>
        <taxon>Kryptolebias</taxon>
    </lineage>
</organism>
<dbReference type="InterPro" id="IPR016186">
    <property type="entry name" value="C-type_lectin-like/link_sf"/>
</dbReference>
<dbReference type="Gene3D" id="3.10.100.10">
    <property type="entry name" value="Mannose-Binding Protein A, subunit A"/>
    <property type="match status" value="1"/>
</dbReference>
<dbReference type="FunFam" id="3.10.100.10:FF:000087">
    <property type="entry name" value="Snaclec rhodocetin subunit delta"/>
    <property type="match status" value="1"/>
</dbReference>